<organism evidence="2 3">
    <name type="scientific">Streptomyces telluris</name>
    <dbReference type="NCBI Taxonomy" id="2720021"/>
    <lineage>
        <taxon>Bacteria</taxon>
        <taxon>Bacillati</taxon>
        <taxon>Actinomycetota</taxon>
        <taxon>Actinomycetes</taxon>
        <taxon>Kitasatosporales</taxon>
        <taxon>Streptomycetaceae</taxon>
        <taxon>Streptomyces</taxon>
    </lineage>
</organism>
<reference evidence="2" key="1">
    <citation type="submission" date="2022-06" db="EMBL/GenBank/DDBJ databases">
        <title>WGS of actinobacteria.</title>
        <authorList>
            <person name="Thawai C."/>
        </authorList>
    </citation>
    <scope>NUCLEOTIDE SEQUENCE</scope>
    <source>
        <strain evidence="2">AA8</strain>
    </source>
</reference>
<name>A0A9X2LNB8_9ACTN</name>
<dbReference type="SUPFAM" id="SSF47090">
    <property type="entry name" value="PGBD-like"/>
    <property type="match status" value="1"/>
</dbReference>
<proteinExistence type="predicted"/>
<gene>
    <name evidence="2" type="ORF">NQU55_32340</name>
</gene>
<comment type="caution">
    <text evidence="2">The sequence shown here is derived from an EMBL/GenBank/DDBJ whole genome shotgun (WGS) entry which is preliminary data.</text>
</comment>
<evidence type="ECO:0000313" key="3">
    <source>
        <dbReference type="Proteomes" id="UP001142374"/>
    </source>
</evidence>
<dbReference type="AlphaFoldDB" id="A0A9X2LNB8"/>
<dbReference type="Gene3D" id="1.10.101.10">
    <property type="entry name" value="PGBD-like superfamily/PGBD"/>
    <property type="match status" value="1"/>
</dbReference>
<dbReference type="EMBL" id="JANIID010000043">
    <property type="protein sequence ID" value="MCQ8774413.1"/>
    <property type="molecule type" value="Genomic_DNA"/>
</dbReference>
<feature type="domain" description="Peptidoglycan binding-like" evidence="1">
    <location>
        <begin position="21"/>
        <end position="76"/>
    </location>
</feature>
<dbReference type="InterPro" id="IPR036365">
    <property type="entry name" value="PGBD-like_sf"/>
</dbReference>
<protein>
    <submittedName>
        <fullName evidence="2">Peptidoglycan-binding protein</fullName>
    </submittedName>
</protein>
<evidence type="ECO:0000313" key="2">
    <source>
        <dbReference type="EMBL" id="MCQ8774413.1"/>
    </source>
</evidence>
<keyword evidence="3" id="KW-1185">Reference proteome</keyword>
<dbReference type="InterPro" id="IPR002477">
    <property type="entry name" value="Peptidoglycan-bd-like"/>
</dbReference>
<accession>A0A9X2LNB8</accession>
<sequence length="88" mass="9832">MQRYVCDYTDNEPTLSVGSQGLAVKQAQCQLNSVLDRLVTVDGQFGAATKSATKAFQQCAGLTDDGIIGANTWRELDYWWWNDIDCHK</sequence>
<dbReference type="RefSeq" id="WP_256791645.1">
    <property type="nucleotide sequence ID" value="NZ_JANIID010000043.1"/>
</dbReference>
<dbReference type="Proteomes" id="UP001142374">
    <property type="component" value="Unassembled WGS sequence"/>
</dbReference>
<dbReference type="Pfam" id="PF01471">
    <property type="entry name" value="PG_binding_1"/>
    <property type="match status" value="1"/>
</dbReference>
<dbReference type="InterPro" id="IPR036366">
    <property type="entry name" value="PGBDSf"/>
</dbReference>
<evidence type="ECO:0000259" key="1">
    <source>
        <dbReference type="Pfam" id="PF01471"/>
    </source>
</evidence>